<evidence type="ECO:0000313" key="6">
    <source>
        <dbReference type="EMBL" id="TYJ54561.1"/>
    </source>
</evidence>
<feature type="region of interest" description="Disordered" evidence="5">
    <location>
        <begin position="184"/>
        <end position="204"/>
    </location>
</feature>
<dbReference type="InterPro" id="IPR039657">
    <property type="entry name" value="Dimethylallyltransferase"/>
</dbReference>
<evidence type="ECO:0000256" key="1">
    <source>
        <dbReference type="ARBA" id="ARBA00005842"/>
    </source>
</evidence>
<dbReference type="Pfam" id="PF01715">
    <property type="entry name" value="IPPT"/>
    <property type="match status" value="2"/>
</dbReference>
<evidence type="ECO:0000256" key="2">
    <source>
        <dbReference type="ARBA" id="ARBA00022679"/>
    </source>
</evidence>
<dbReference type="InterPro" id="IPR027417">
    <property type="entry name" value="P-loop_NTPase"/>
</dbReference>
<keyword evidence="3" id="KW-0547">Nucleotide-binding</keyword>
<reference evidence="6 7" key="1">
    <citation type="submission" date="2017-05" db="EMBL/GenBank/DDBJ databases">
        <title>The Genome Sequence of Tsuchiyaea wingfieldii DSM 27421.</title>
        <authorList>
            <person name="Cuomo C."/>
            <person name="Passer A."/>
            <person name="Billmyre B."/>
            <person name="Heitman J."/>
        </authorList>
    </citation>
    <scope>NUCLEOTIDE SEQUENCE [LARGE SCALE GENOMIC DNA]</scope>
    <source>
        <strain evidence="6 7">DSM 27421</strain>
    </source>
</reference>
<comment type="caution">
    <text evidence="6">The sequence shown here is derived from an EMBL/GenBank/DDBJ whole genome shotgun (WGS) entry which is preliminary data.</text>
</comment>
<proteinExistence type="inferred from homology"/>
<organism evidence="6 7">
    <name type="scientific">Cryptococcus floricola</name>
    <dbReference type="NCBI Taxonomy" id="2591691"/>
    <lineage>
        <taxon>Eukaryota</taxon>
        <taxon>Fungi</taxon>
        <taxon>Dikarya</taxon>
        <taxon>Basidiomycota</taxon>
        <taxon>Agaricomycotina</taxon>
        <taxon>Tremellomycetes</taxon>
        <taxon>Tremellales</taxon>
        <taxon>Cryptococcaceae</taxon>
        <taxon>Cryptococcus</taxon>
    </lineage>
</organism>
<dbReference type="Proteomes" id="UP000322245">
    <property type="component" value="Unassembled WGS sequence"/>
</dbReference>
<dbReference type="GO" id="GO:0006400">
    <property type="term" value="P:tRNA modification"/>
    <property type="evidence" value="ECO:0007669"/>
    <property type="project" value="TreeGrafter"/>
</dbReference>
<evidence type="ECO:0000256" key="3">
    <source>
        <dbReference type="ARBA" id="ARBA00022741"/>
    </source>
</evidence>
<keyword evidence="2" id="KW-0808">Transferase</keyword>
<feature type="region of interest" description="Disordered" evidence="5">
    <location>
        <begin position="495"/>
        <end position="537"/>
    </location>
</feature>
<sequence>MPRRTSADHRNVVAVIGTTGVGKSQLAVSLAQSHQRFSKGHSPAVVLSADSMQLYKGLDVITNKVTKEEMGGVEHWGLDVVSPAAGRSWEVGKWCNEADQEIANLPLETLPIVCGGTHYFIQHFLFPPPELSFSREDSDGQGRPLEIRWCPPGPTPPTPENLTPALKRLLESFWLPDPVWPSAELETPSSPSTKAESSKSSRPTVQDEYNLLSLFRLLEAVDPTEAGRWHWKDGRKVRRGLERWWERGGPVNQKNSDVLESEARPPGKDGRHAKFRTLIFWVYEPLASLRPRLDKRVDKMLENGLLQEIEELRGIAAELFGSDNSVDHTEGIFQSIGKSRSRLQTTIYSQKSWQDTKSLPTSHYPSQTLRVTLSSQPCSRGPRYPPITVREALSLGGQVEVYVVPGGEKGEKPAVDVLSRFLKEENLPDASAIGHPDAGELLACLKEGDAKVPDIADRQSLNARKFCDICSTPNQPYSVIVRDWDAHLKSKIHNRNSRSYDKSDREAWIAEQRAKAEQRRAEKERSREESVQQQEEV</sequence>
<evidence type="ECO:0000313" key="7">
    <source>
        <dbReference type="Proteomes" id="UP000322245"/>
    </source>
</evidence>
<dbReference type="GO" id="GO:0005739">
    <property type="term" value="C:mitochondrion"/>
    <property type="evidence" value="ECO:0007669"/>
    <property type="project" value="TreeGrafter"/>
</dbReference>
<dbReference type="SUPFAM" id="SSF52540">
    <property type="entry name" value="P-loop containing nucleoside triphosphate hydrolases"/>
    <property type="match status" value="1"/>
</dbReference>
<keyword evidence="4" id="KW-0067">ATP-binding</keyword>
<dbReference type="Gene3D" id="3.40.50.300">
    <property type="entry name" value="P-loop containing nucleotide triphosphate hydrolases"/>
    <property type="match status" value="1"/>
</dbReference>
<feature type="compositionally biased region" description="Basic and acidic residues" evidence="5">
    <location>
        <begin position="498"/>
        <end position="530"/>
    </location>
</feature>
<evidence type="ECO:0000256" key="5">
    <source>
        <dbReference type="SAM" id="MobiDB-lite"/>
    </source>
</evidence>
<protein>
    <recommendedName>
        <fullName evidence="8">tRNA dimethylallyltransferase</fullName>
    </recommendedName>
</protein>
<dbReference type="GO" id="GO:0005524">
    <property type="term" value="F:ATP binding"/>
    <property type="evidence" value="ECO:0007669"/>
    <property type="project" value="UniProtKB-KW"/>
</dbReference>
<accession>A0A5D3AWC2</accession>
<keyword evidence="7" id="KW-1185">Reference proteome</keyword>
<gene>
    <name evidence="6" type="ORF">B9479_004789</name>
</gene>
<evidence type="ECO:0008006" key="8">
    <source>
        <dbReference type="Google" id="ProtNLM"/>
    </source>
</evidence>
<dbReference type="GO" id="GO:0052381">
    <property type="term" value="F:tRNA dimethylallyltransferase activity"/>
    <property type="evidence" value="ECO:0007669"/>
    <property type="project" value="TreeGrafter"/>
</dbReference>
<dbReference type="PANTHER" id="PTHR11088:SF89">
    <property type="entry name" value="TRNA DIMETHYLALLYLTRANSFERASE"/>
    <property type="match status" value="1"/>
</dbReference>
<comment type="similarity">
    <text evidence="1">Belongs to the IPP transferase family.</text>
</comment>
<dbReference type="EMBL" id="NIDF01000058">
    <property type="protein sequence ID" value="TYJ54561.1"/>
    <property type="molecule type" value="Genomic_DNA"/>
</dbReference>
<dbReference type="AlphaFoldDB" id="A0A5D3AWC2"/>
<evidence type="ECO:0000256" key="4">
    <source>
        <dbReference type="ARBA" id="ARBA00022840"/>
    </source>
</evidence>
<dbReference type="Gene3D" id="1.10.20.140">
    <property type="match status" value="1"/>
</dbReference>
<dbReference type="PANTHER" id="PTHR11088">
    <property type="entry name" value="TRNA DIMETHYLALLYLTRANSFERASE"/>
    <property type="match status" value="1"/>
</dbReference>
<feature type="compositionally biased region" description="Low complexity" evidence="5">
    <location>
        <begin position="186"/>
        <end position="201"/>
    </location>
</feature>
<name>A0A5D3AWC2_9TREE</name>